<protein>
    <submittedName>
        <fullName evidence="2">Uncharacterized protein</fullName>
    </submittedName>
</protein>
<evidence type="ECO:0000256" key="1">
    <source>
        <dbReference type="SAM" id="MobiDB-lite"/>
    </source>
</evidence>
<dbReference type="AlphaFoldDB" id="A0A9P6XGD6"/>
<feature type="compositionally biased region" description="Basic and acidic residues" evidence="1">
    <location>
        <begin position="294"/>
        <end position="313"/>
    </location>
</feature>
<dbReference type="InterPro" id="IPR034586">
    <property type="entry name" value="Bfa1/Byr4"/>
</dbReference>
<feature type="region of interest" description="Disordered" evidence="1">
    <location>
        <begin position="355"/>
        <end position="377"/>
    </location>
</feature>
<feature type="region of interest" description="Disordered" evidence="1">
    <location>
        <begin position="282"/>
        <end position="318"/>
    </location>
</feature>
<organism evidence="2 3">
    <name type="scientific">Rhizopus oryzae</name>
    <name type="common">Mucormycosis agent</name>
    <name type="synonym">Rhizopus arrhizus var. delemar</name>
    <dbReference type="NCBI Taxonomy" id="64495"/>
    <lineage>
        <taxon>Eukaryota</taxon>
        <taxon>Fungi</taxon>
        <taxon>Fungi incertae sedis</taxon>
        <taxon>Mucoromycota</taxon>
        <taxon>Mucoromycotina</taxon>
        <taxon>Mucoromycetes</taxon>
        <taxon>Mucorales</taxon>
        <taxon>Mucorineae</taxon>
        <taxon>Rhizopodaceae</taxon>
        <taxon>Rhizopus</taxon>
    </lineage>
</organism>
<dbReference type="GO" id="GO:0001100">
    <property type="term" value="P:negative regulation of exit from mitosis"/>
    <property type="evidence" value="ECO:0007669"/>
    <property type="project" value="InterPro"/>
</dbReference>
<reference evidence="2" key="1">
    <citation type="journal article" date="2020" name="Microb. Genom.">
        <title>Genetic diversity of clinical and environmental Mucorales isolates obtained from an investigation of mucormycosis cases among solid organ transplant recipients.</title>
        <authorList>
            <person name="Nguyen M.H."/>
            <person name="Kaul D."/>
            <person name="Muto C."/>
            <person name="Cheng S.J."/>
            <person name="Richter R.A."/>
            <person name="Bruno V.M."/>
            <person name="Liu G."/>
            <person name="Beyhan S."/>
            <person name="Sundermann A.J."/>
            <person name="Mounaud S."/>
            <person name="Pasculle A.W."/>
            <person name="Nierman W.C."/>
            <person name="Driscoll E."/>
            <person name="Cumbie R."/>
            <person name="Clancy C.J."/>
            <person name="Dupont C.L."/>
        </authorList>
    </citation>
    <scope>NUCLEOTIDE SEQUENCE</scope>
    <source>
        <strain evidence="2">GL11</strain>
    </source>
</reference>
<dbReference type="EMBL" id="JAANQT010000200">
    <property type="protein sequence ID" value="KAG1313348.1"/>
    <property type="molecule type" value="Genomic_DNA"/>
</dbReference>
<evidence type="ECO:0000313" key="2">
    <source>
        <dbReference type="EMBL" id="KAG1313348.1"/>
    </source>
</evidence>
<sequence>MEMIHEDNWEVDINFSDTKVFQRKGVYAMEPDKELSLACERYQFRTHSPQEYIEDDESETSSSILSTSNYSEVTSHSTLIRGLDGFMYAGQGTIQRLGNSKQVHAYDDWDQDIEITPSKFKQQPKKNLYDSQMSIEPLSLELSSPNANVYFCEPEHDNDTDFDGLEFPQDMALLSKRLDEKKKSIEIYNHSVPQQQMMEKQKPNHILASIQREKEEDDFCEGLNIKEFNIGKQKKSITTKQQRSRLPQPKPIRIQQQQQQQPKPPMQRLYRFTLDTVASRRRAEEIRAQSQKSLKPDNKKKNDNKSSPLEKKGANGMTLIAKPKKDKLYGHCSQLDELDNLNILKAKKKYVLSTKHTKGENKTDSQRPWRTNMAKAPKQSTVKLIKPNDLNIKKEFNGMKFDENSQSWKGNENALLAFQEKISIRRPLLINSRQPISKYTSAIVNNMIYDAENFRWVSIFGPEAEHNELDAIEDLKDNTVCKKDYREFKLTVEVKREMMLEQERYESWIQHWPL</sequence>
<dbReference type="GO" id="GO:0044732">
    <property type="term" value="C:mitotic spindle pole body"/>
    <property type="evidence" value="ECO:0007669"/>
    <property type="project" value="TreeGrafter"/>
</dbReference>
<dbReference type="GO" id="GO:1990334">
    <property type="term" value="C:Bfa1-Bub2 complex"/>
    <property type="evidence" value="ECO:0007669"/>
    <property type="project" value="InterPro"/>
</dbReference>
<gene>
    <name evidence="2" type="ORF">G6F64_002318</name>
</gene>
<accession>A0A9P6XGD6</accession>
<dbReference type="GO" id="GO:0005096">
    <property type="term" value="F:GTPase activator activity"/>
    <property type="evidence" value="ECO:0007669"/>
    <property type="project" value="InterPro"/>
</dbReference>
<feature type="region of interest" description="Disordered" evidence="1">
    <location>
        <begin position="234"/>
        <end position="269"/>
    </location>
</feature>
<evidence type="ECO:0000313" key="3">
    <source>
        <dbReference type="Proteomes" id="UP000716291"/>
    </source>
</evidence>
<dbReference type="Proteomes" id="UP000716291">
    <property type="component" value="Unassembled WGS sequence"/>
</dbReference>
<proteinExistence type="predicted"/>
<dbReference type="OrthoDB" id="19159at2759"/>
<dbReference type="PANTHER" id="PTHR35140">
    <property type="entry name" value="MITOTIC CHECK POINT PROTEIN BFA1"/>
    <property type="match status" value="1"/>
</dbReference>
<feature type="compositionally biased region" description="Basic and acidic residues" evidence="1">
    <location>
        <begin position="357"/>
        <end position="367"/>
    </location>
</feature>
<comment type="caution">
    <text evidence="2">The sequence shown here is derived from an EMBL/GenBank/DDBJ whole genome shotgun (WGS) entry which is preliminary data.</text>
</comment>
<dbReference type="PANTHER" id="PTHR35140:SF1">
    <property type="entry name" value="MITOTIC CHECK POINT PROTEIN BFA1"/>
    <property type="match status" value="1"/>
</dbReference>
<keyword evidence="3" id="KW-1185">Reference proteome</keyword>
<feature type="compositionally biased region" description="Low complexity" evidence="1">
    <location>
        <begin position="251"/>
        <end position="261"/>
    </location>
</feature>
<name>A0A9P6XGD6_RHIOR</name>